<dbReference type="NCBIfam" id="TIGR01068">
    <property type="entry name" value="thioredoxin"/>
    <property type="match status" value="1"/>
</dbReference>
<organism evidence="11 12">
    <name type="scientific">Actinokineospora alba</name>
    <dbReference type="NCBI Taxonomy" id="504798"/>
    <lineage>
        <taxon>Bacteria</taxon>
        <taxon>Bacillati</taxon>
        <taxon>Actinomycetota</taxon>
        <taxon>Actinomycetes</taxon>
        <taxon>Pseudonocardiales</taxon>
        <taxon>Pseudonocardiaceae</taxon>
        <taxon>Actinokineospora</taxon>
    </lineage>
</organism>
<feature type="disulfide bond" description="Redox-active" evidence="9">
    <location>
        <begin position="38"/>
        <end position="41"/>
    </location>
</feature>
<evidence type="ECO:0000313" key="12">
    <source>
        <dbReference type="Proteomes" id="UP000199651"/>
    </source>
</evidence>
<evidence type="ECO:0000259" key="10">
    <source>
        <dbReference type="PROSITE" id="PS51352"/>
    </source>
</evidence>
<dbReference type="CDD" id="cd02947">
    <property type="entry name" value="TRX_family"/>
    <property type="match status" value="1"/>
</dbReference>
<reference evidence="12" key="1">
    <citation type="submission" date="2016-10" db="EMBL/GenBank/DDBJ databases">
        <authorList>
            <person name="Varghese N."/>
            <person name="Submissions S."/>
        </authorList>
    </citation>
    <scope>NUCLEOTIDE SEQUENCE [LARGE SCALE GENOMIC DNA]</scope>
    <source>
        <strain evidence="12">IBRC-M 10655</strain>
    </source>
</reference>
<dbReference type="FunFam" id="3.40.30.10:FF:000001">
    <property type="entry name" value="Thioredoxin"/>
    <property type="match status" value="1"/>
</dbReference>
<dbReference type="InterPro" id="IPR036249">
    <property type="entry name" value="Thioredoxin-like_sf"/>
</dbReference>
<dbReference type="STRING" id="504798.SAMN05421871_110260"/>
<dbReference type="PROSITE" id="PS51352">
    <property type="entry name" value="THIOREDOXIN_2"/>
    <property type="match status" value="1"/>
</dbReference>
<gene>
    <name evidence="11" type="ORF">SAMN05192558_110260</name>
</gene>
<dbReference type="PRINTS" id="PR00421">
    <property type="entry name" value="THIOREDOXIN"/>
</dbReference>
<dbReference type="InterPro" id="IPR005746">
    <property type="entry name" value="Thioredoxin"/>
</dbReference>
<feature type="domain" description="Thioredoxin" evidence="10">
    <location>
        <begin position="1"/>
        <end position="114"/>
    </location>
</feature>
<evidence type="ECO:0000256" key="6">
    <source>
        <dbReference type="NCBIfam" id="TIGR01068"/>
    </source>
</evidence>
<keyword evidence="5 9" id="KW-0676">Redox-active center</keyword>
<dbReference type="PIRSF" id="PIRSF000077">
    <property type="entry name" value="Thioredoxin"/>
    <property type="match status" value="1"/>
</dbReference>
<evidence type="ECO:0000256" key="4">
    <source>
        <dbReference type="ARBA" id="ARBA00023157"/>
    </source>
</evidence>
<dbReference type="PROSITE" id="PS00194">
    <property type="entry name" value="THIOREDOXIN_1"/>
    <property type="match status" value="1"/>
</dbReference>
<evidence type="ECO:0000256" key="8">
    <source>
        <dbReference type="PIRSR" id="PIRSR000077-1"/>
    </source>
</evidence>
<comment type="similarity">
    <text evidence="1 7">Belongs to the thioredoxin family.</text>
</comment>
<dbReference type="Gene3D" id="3.40.30.10">
    <property type="entry name" value="Glutaredoxin"/>
    <property type="match status" value="1"/>
</dbReference>
<evidence type="ECO:0000256" key="5">
    <source>
        <dbReference type="ARBA" id="ARBA00023284"/>
    </source>
</evidence>
<evidence type="ECO:0000256" key="7">
    <source>
        <dbReference type="PIRNR" id="PIRNR000077"/>
    </source>
</evidence>
<dbReference type="GO" id="GO:0005829">
    <property type="term" value="C:cytosol"/>
    <property type="evidence" value="ECO:0007669"/>
    <property type="project" value="TreeGrafter"/>
</dbReference>
<proteinExistence type="inferred from homology"/>
<evidence type="ECO:0000256" key="2">
    <source>
        <dbReference type="ARBA" id="ARBA00022448"/>
    </source>
</evidence>
<feature type="site" description="Contributes to redox potential value" evidence="8">
    <location>
        <position position="40"/>
    </location>
</feature>
<evidence type="ECO:0000256" key="9">
    <source>
        <dbReference type="PIRSR" id="PIRSR000077-4"/>
    </source>
</evidence>
<dbReference type="RefSeq" id="WP_091381263.1">
    <property type="nucleotide sequence ID" value="NZ_FNDV01000010.1"/>
</dbReference>
<dbReference type="OrthoDB" id="9790390at2"/>
<dbReference type="PANTHER" id="PTHR45663">
    <property type="entry name" value="GEO12009P1"/>
    <property type="match status" value="1"/>
</dbReference>
<evidence type="ECO:0000313" key="11">
    <source>
        <dbReference type="EMBL" id="SDP58714.1"/>
    </source>
</evidence>
<accession>A0A1H0TXP9</accession>
<dbReference type="GO" id="GO:0045454">
    <property type="term" value="P:cell redox homeostasis"/>
    <property type="evidence" value="ECO:0007669"/>
    <property type="project" value="TreeGrafter"/>
</dbReference>
<evidence type="ECO:0000256" key="3">
    <source>
        <dbReference type="ARBA" id="ARBA00022982"/>
    </source>
</evidence>
<dbReference type="EMBL" id="FNJB01000010">
    <property type="protein sequence ID" value="SDP58714.1"/>
    <property type="molecule type" value="Genomic_DNA"/>
</dbReference>
<keyword evidence="3" id="KW-0249">Electron transport</keyword>
<feature type="site" description="Deprotonates C-terminal active site Cys" evidence="8">
    <location>
        <position position="32"/>
    </location>
</feature>
<keyword evidence="12" id="KW-1185">Reference proteome</keyword>
<protein>
    <recommendedName>
        <fullName evidence="6 7">Thioredoxin</fullName>
    </recommendedName>
</protein>
<keyword evidence="2" id="KW-0813">Transport</keyword>
<keyword evidence="4 9" id="KW-1015">Disulfide bond</keyword>
<dbReference type="GO" id="GO:0015035">
    <property type="term" value="F:protein-disulfide reductase activity"/>
    <property type="evidence" value="ECO:0007669"/>
    <property type="project" value="UniProtKB-UniRule"/>
</dbReference>
<feature type="active site" description="Nucleophile" evidence="8">
    <location>
        <position position="38"/>
    </location>
</feature>
<feature type="site" description="Contributes to redox potential value" evidence="8">
    <location>
        <position position="39"/>
    </location>
</feature>
<evidence type="ECO:0000256" key="1">
    <source>
        <dbReference type="ARBA" id="ARBA00008987"/>
    </source>
</evidence>
<sequence length="117" mass="13067">MSPTSLTGELSTVTDETFEARVLRHDKPILVDFWAQWCPPCHMIVPVLQQIAIERADSLTVVKINNDENPLTGRKYQVMSLPTLMLFVDGQPVRAVVGARPKAKLLAELDAALRDTR</sequence>
<dbReference type="Pfam" id="PF00085">
    <property type="entry name" value="Thioredoxin"/>
    <property type="match status" value="1"/>
</dbReference>
<name>A0A1H0TXP9_9PSEU</name>
<dbReference type="Proteomes" id="UP000199651">
    <property type="component" value="Unassembled WGS sequence"/>
</dbReference>
<dbReference type="SUPFAM" id="SSF52833">
    <property type="entry name" value="Thioredoxin-like"/>
    <property type="match status" value="1"/>
</dbReference>
<feature type="active site" description="Nucleophile" evidence="8">
    <location>
        <position position="41"/>
    </location>
</feature>
<dbReference type="InterPro" id="IPR013766">
    <property type="entry name" value="Thioredoxin_domain"/>
</dbReference>
<dbReference type="PANTHER" id="PTHR45663:SF11">
    <property type="entry name" value="GEO12009P1"/>
    <property type="match status" value="1"/>
</dbReference>
<dbReference type="InterPro" id="IPR017937">
    <property type="entry name" value="Thioredoxin_CS"/>
</dbReference>
<dbReference type="AlphaFoldDB" id="A0A1H0TXP9"/>